<dbReference type="GO" id="GO:0000062">
    <property type="term" value="F:fatty-acyl-CoA binding"/>
    <property type="evidence" value="ECO:0007669"/>
    <property type="project" value="TreeGrafter"/>
</dbReference>
<keyword evidence="7 9" id="KW-0560">Oxidoreductase</keyword>
<evidence type="ECO:0000256" key="7">
    <source>
        <dbReference type="ARBA" id="ARBA00023002"/>
    </source>
</evidence>
<comment type="subcellular location">
    <subcellularLocation>
        <location evidence="2">Mitochondrion matrix</location>
    </subcellularLocation>
</comment>
<comment type="similarity">
    <text evidence="3 9">Belongs to the acyl-CoA dehydrogenase family.</text>
</comment>
<dbReference type="OrthoDB" id="435240at2759"/>
<dbReference type="STRING" id="1198029.A0A1U7LWK1"/>
<name>A0A1U7LWK1_NEOID</name>
<evidence type="ECO:0000313" key="13">
    <source>
        <dbReference type="EMBL" id="OLL27047.1"/>
    </source>
</evidence>
<dbReference type="PANTHER" id="PTHR42807">
    <property type="entry name" value="GLUTARYL-COA DEHYDROGENASE, MITOCHONDRIAL"/>
    <property type="match status" value="1"/>
</dbReference>
<evidence type="ECO:0000313" key="14">
    <source>
        <dbReference type="Proteomes" id="UP000186594"/>
    </source>
</evidence>
<dbReference type="GO" id="GO:0005759">
    <property type="term" value="C:mitochondrial matrix"/>
    <property type="evidence" value="ECO:0007669"/>
    <property type="project" value="UniProtKB-SubCell"/>
</dbReference>
<gene>
    <name evidence="13" type="ORF">NEOLI_001097</name>
</gene>
<reference evidence="13 14" key="1">
    <citation type="submission" date="2016-04" db="EMBL/GenBank/DDBJ databases">
        <title>Evolutionary innovation and constraint leading to complex multicellularity in the Ascomycota.</title>
        <authorList>
            <person name="Cisse O."/>
            <person name="Nguyen A."/>
            <person name="Hewitt D.A."/>
            <person name="Jedd G."/>
            <person name="Stajich J.E."/>
        </authorList>
    </citation>
    <scope>NUCLEOTIDE SEQUENCE [LARGE SCALE GENOMIC DNA]</scope>
    <source>
        <strain evidence="13 14">DAH-3</strain>
    </source>
</reference>
<dbReference type="AlphaFoldDB" id="A0A1U7LWK1"/>
<sequence length="424" mass="46593">MISRFYHCLRQASNKFTRLASTFAKFDYIDPLSITSLLTPEELAISETANQYVEESLRPRARQDYRNESFNLRILKEMGELGFLGCTIPEYGGISSVGYGLITREIERIDSGYRSAMSVQSSLVMHPIYAFGSDKLKKKYLPGLGNLPLDRTAINRKARADLIGCFGLTEPNHGSDPASMSTTATKTENGYILNGSKTWITNSPLADLCVIWANCKCDSKIRGFIVERDAKGLSTPIIKHKTGLRASITGQILLDNVFVPSLNILSVEGLKGPFSCLNNARYGISWGVLGALEECLEITRRYSLERVQFGKSLASFQLVQKKLADVVSDIAYGQLACLHVGRLKDSPGSLATEMISLIKRKNCDAALKGSRKCMEVFGGNAVSDEYDIGRIAANLFVVQTYEGQSDIHGLILGRGITGIQVCLL</sequence>
<dbReference type="InterPro" id="IPR009075">
    <property type="entry name" value="AcylCo_DH/oxidase_C"/>
</dbReference>
<dbReference type="InterPro" id="IPR006091">
    <property type="entry name" value="Acyl-CoA_Oxase/DH_mid-dom"/>
</dbReference>
<evidence type="ECO:0000256" key="1">
    <source>
        <dbReference type="ARBA" id="ARBA00001974"/>
    </source>
</evidence>
<dbReference type="SUPFAM" id="SSF56645">
    <property type="entry name" value="Acyl-CoA dehydrogenase NM domain-like"/>
    <property type="match status" value="1"/>
</dbReference>
<dbReference type="Pfam" id="PF02771">
    <property type="entry name" value="Acyl-CoA_dh_N"/>
    <property type="match status" value="1"/>
</dbReference>
<dbReference type="Pfam" id="PF02770">
    <property type="entry name" value="Acyl-CoA_dh_M"/>
    <property type="match status" value="1"/>
</dbReference>
<comment type="caution">
    <text evidence="13">The sequence shown here is derived from an EMBL/GenBank/DDBJ whole genome shotgun (WGS) entry which is preliminary data.</text>
</comment>
<keyword evidence="8" id="KW-0496">Mitochondrion</keyword>
<dbReference type="InterPro" id="IPR013786">
    <property type="entry name" value="AcylCoA_DH/ox_N"/>
</dbReference>
<dbReference type="InterPro" id="IPR009100">
    <property type="entry name" value="AcylCoA_DH/oxidase_NM_dom_sf"/>
</dbReference>
<dbReference type="InterPro" id="IPR037069">
    <property type="entry name" value="AcylCoA_DH/ox_N_sf"/>
</dbReference>
<evidence type="ECO:0000256" key="6">
    <source>
        <dbReference type="ARBA" id="ARBA00022946"/>
    </source>
</evidence>
<evidence type="ECO:0000256" key="3">
    <source>
        <dbReference type="ARBA" id="ARBA00009347"/>
    </source>
</evidence>
<keyword evidence="6" id="KW-0809">Transit peptide</keyword>
<keyword evidence="4 9" id="KW-0285">Flavoprotein</keyword>
<comment type="cofactor">
    <cofactor evidence="1 9">
        <name>FAD</name>
        <dbReference type="ChEBI" id="CHEBI:57692"/>
    </cofactor>
</comment>
<dbReference type="GO" id="GO:0004361">
    <property type="term" value="F:glutaryl-CoA dehydrogenase activity"/>
    <property type="evidence" value="ECO:0007669"/>
    <property type="project" value="TreeGrafter"/>
</dbReference>
<dbReference type="SUPFAM" id="SSF47203">
    <property type="entry name" value="Acyl-CoA dehydrogenase C-terminal domain-like"/>
    <property type="match status" value="1"/>
</dbReference>
<evidence type="ECO:0000259" key="10">
    <source>
        <dbReference type="Pfam" id="PF00441"/>
    </source>
</evidence>
<proteinExistence type="inferred from homology"/>
<dbReference type="Gene3D" id="1.10.540.10">
    <property type="entry name" value="Acyl-CoA dehydrogenase/oxidase, N-terminal domain"/>
    <property type="match status" value="1"/>
</dbReference>
<feature type="domain" description="Acyl-CoA dehydrogenase/oxidase N-terminal" evidence="12">
    <location>
        <begin position="39"/>
        <end position="144"/>
    </location>
</feature>
<dbReference type="GO" id="GO:0005743">
    <property type="term" value="C:mitochondrial inner membrane"/>
    <property type="evidence" value="ECO:0007669"/>
    <property type="project" value="TreeGrafter"/>
</dbReference>
<dbReference type="GO" id="GO:0046949">
    <property type="term" value="P:fatty-acyl-CoA biosynthetic process"/>
    <property type="evidence" value="ECO:0007669"/>
    <property type="project" value="TreeGrafter"/>
</dbReference>
<dbReference type="FunFam" id="1.10.540.10:FF:000026">
    <property type="entry name" value="Acyl-CoA dehydrogenase medium chain"/>
    <property type="match status" value="1"/>
</dbReference>
<accession>A0A1U7LWK1</accession>
<keyword evidence="5 9" id="KW-0274">FAD</keyword>
<dbReference type="GO" id="GO:0033539">
    <property type="term" value="P:fatty acid beta-oxidation using acyl-CoA dehydrogenase"/>
    <property type="evidence" value="ECO:0007669"/>
    <property type="project" value="TreeGrafter"/>
</dbReference>
<dbReference type="InterPro" id="IPR036250">
    <property type="entry name" value="AcylCo_DH-like_C"/>
</dbReference>
<dbReference type="PANTHER" id="PTHR42807:SF1">
    <property type="entry name" value="GLUTARYL-COA DEHYDROGENASE, MITOCHONDRIAL"/>
    <property type="match status" value="1"/>
</dbReference>
<feature type="domain" description="Acyl-CoA oxidase/dehydrogenase middle" evidence="11">
    <location>
        <begin position="165"/>
        <end position="257"/>
    </location>
</feature>
<dbReference type="Pfam" id="PF00441">
    <property type="entry name" value="Acyl-CoA_dh_1"/>
    <property type="match status" value="1"/>
</dbReference>
<dbReference type="Gene3D" id="1.20.140.10">
    <property type="entry name" value="Butyryl-CoA Dehydrogenase, subunit A, domain 3"/>
    <property type="match status" value="1"/>
</dbReference>
<organism evidence="13 14">
    <name type="scientific">Neolecta irregularis (strain DAH-3)</name>
    <dbReference type="NCBI Taxonomy" id="1198029"/>
    <lineage>
        <taxon>Eukaryota</taxon>
        <taxon>Fungi</taxon>
        <taxon>Dikarya</taxon>
        <taxon>Ascomycota</taxon>
        <taxon>Taphrinomycotina</taxon>
        <taxon>Neolectales</taxon>
        <taxon>Neolectaceae</taxon>
        <taxon>Neolecta</taxon>
    </lineage>
</organism>
<dbReference type="Gene3D" id="2.40.110.10">
    <property type="entry name" value="Butyryl-CoA Dehydrogenase, subunit A, domain 2"/>
    <property type="match status" value="1"/>
</dbReference>
<evidence type="ECO:0000256" key="5">
    <source>
        <dbReference type="ARBA" id="ARBA00022827"/>
    </source>
</evidence>
<dbReference type="FunFam" id="2.40.110.10:FF:000008">
    <property type="entry name" value="Glutaryl-CoA dehydrogenase, mitochondrial"/>
    <property type="match status" value="1"/>
</dbReference>
<evidence type="ECO:0000256" key="8">
    <source>
        <dbReference type="ARBA" id="ARBA00023128"/>
    </source>
</evidence>
<keyword evidence="14" id="KW-1185">Reference proteome</keyword>
<dbReference type="GO" id="GO:0050660">
    <property type="term" value="F:flavin adenine dinucleotide binding"/>
    <property type="evidence" value="ECO:0007669"/>
    <property type="project" value="InterPro"/>
</dbReference>
<dbReference type="InterPro" id="IPR052033">
    <property type="entry name" value="Glutaryl-CoA_DH_mitochondrial"/>
</dbReference>
<protein>
    <submittedName>
        <fullName evidence="13">Glutaryl-CoA dehydrogenase, mitochondrial</fullName>
    </submittedName>
</protein>
<evidence type="ECO:0000259" key="12">
    <source>
        <dbReference type="Pfam" id="PF02771"/>
    </source>
</evidence>
<evidence type="ECO:0000256" key="2">
    <source>
        <dbReference type="ARBA" id="ARBA00004305"/>
    </source>
</evidence>
<dbReference type="EMBL" id="LXFE01000124">
    <property type="protein sequence ID" value="OLL27047.1"/>
    <property type="molecule type" value="Genomic_DNA"/>
</dbReference>
<dbReference type="OMA" id="HMMNLES"/>
<evidence type="ECO:0000259" key="11">
    <source>
        <dbReference type="Pfam" id="PF02770"/>
    </source>
</evidence>
<feature type="domain" description="Acyl-CoA dehydrogenase/oxidase C-terminal" evidence="10">
    <location>
        <begin position="273"/>
        <end position="416"/>
    </location>
</feature>
<evidence type="ECO:0000256" key="4">
    <source>
        <dbReference type="ARBA" id="ARBA00022630"/>
    </source>
</evidence>
<dbReference type="Proteomes" id="UP000186594">
    <property type="component" value="Unassembled WGS sequence"/>
</dbReference>
<dbReference type="InterPro" id="IPR046373">
    <property type="entry name" value="Acyl-CoA_Oxase/DH_mid-dom_sf"/>
</dbReference>
<evidence type="ECO:0000256" key="9">
    <source>
        <dbReference type="RuleBase" id="RU362125"/>
    </source>
</evidence>